<keyword evidence="9" id="KW-0560">Oxidoreductase</keyword>
<dbReference type="InterPro" id="IPR012776">
    <property type="entry name" value="Trimethyllysine_dOase"/>
</dbReference>
<dbReference type="EC" id="1.14.11.8" evidence="5"/>
<feature type="domain" description="TauD/TfdA-like" evidence="17">
    <location>
        <begin position="136"/>
        <end position="370"/>
    </location>
</feature>
<organism evidence="19 20">
    <name type="scientific">Stachybotrys elegans</name>
    <dbReference type="NCBI Taxonomy" id="80388"/>
    <lineage>
        <taxon>Eukaryota</taxon>
        <taxon>Fungi</taxon>
        <taxon>Dikarya</taxon>
        <taxon>Ascomycota</taxon>
        <taxon>Pezizomycotina</taxon>
        <taxon>Sordariomycetes</taxon>
        <taxon>Hypocreomycetidae</taxon>
        <taxon>Hypocreales</taxon>
        <taxon>Stachybotryaceae</taxon>
        <taxon>Stachybotrys</taxon>
    </lineage>
</organism>
<dbReference type="GO" id="GO:0045329">
    <property type="term" value="P:carnitine biosynthetic process"/>
    <property type="evidence" value="ECO:0007669"/>
    <property type="project" value="UniProtKB-UniPathway"/>
</dbReference>
<comment type="cofactor">
    <cofactor evidence="1">
        <name>Fe(2+)</name>
        <dbReference type="ChEBI" id="CHEBI:29033"/>
    </cofactor>
</comment>
<evidence type="ECO:0000259" key="17">
    <source>
        <dbReference type="Pfam" id="PF02668"/>
    </source>
</evidence>
<keyword evidence="8" id="KW-0223">Dioxygenase</keyword>
<keyword evidence="6" id="KW-0479">Metal-binding</keyword>
<evidence type="ECO:0000256" key="6">
    <source>
        <dbReference type="ARBA" id="ARBA00022723"/>
    </source>
</evidence>
<evidence type="ECO:0000256" key="12">
    <source>
        <dbReference type="ARBA" id="ARBA00031778"/>
    </source>
</evidence>
<evidence type="ECO:0000313" key="20">
    <source>
        <dbReference type="Proteomes" id="UP000813444"/>
    </source>
</evidence>
<evidence type="ECO:0000256" key="3">
    <source>
        <dbReference type="ARBA" id="ARBA00005022"/>
    </source>
</evidence>
<dbReference type="GO" id="GO:0050353">
    <property type="term" value="F:trimethyllysine dioxygenase activity"/>
    <property type="evidence" value="ECO:0007669"/>
    <property type="project" value="UniProtKB-EC"/>
</dbReference>
<comment type="cofactor">
    <cofactor evidence="2">
        <name>L-ascorbate</name>
        <dbReference type="ChEBI" id="CHEBI:38290"/>
    </cofactor>
</comment>
<dbReference type="AlphaFoldDB" id="A0A8K0WQJ3"/>
<reference evidence="19" key="1">
    <citation type="journal article" date="2021" name="Nat. Commun.">
        <title>Genetic determinants of endophytism in the Arabidopsis root mycobiome.</title>
        <authorList>
            <person name="Mesny F."/>
            <person name="Miyauchi S."/>
            <person name="Thiergart T."/>
            <person name="Pickel B."/>
            <person name="Atanasova L."/>
            <person name="Karlsson M."/>
            <person name="Huettel B."/>
            <person name="Barry K.W."/>
            <person name="Haridas S."/>
            <person name="Chen C."/>
            <person name="Bauer D."/>
            <person name="Andreopoulos W."/>
            <person name="Pangilinan J."/>
            <person name="LaButti K."/>
            <person name="Riley R."/>
            <person name="Lipzen A."/>
            <person name="Clum A."/>
            <person name="Drula E."/>
            <person name="Henrissat B."/>
            <person name="Kohler A."/>
            <person name="Grigoriev I.V."/>
            <person name="Martin F.M."/>
            <person name="Hacquard S."/>
        </authorList>
    </citation>
    <scope>NUCLEOTIDE SEQUENCE</scope>
    <source>
        <strain evidence="19">MPI-CAGE-CH-0235</strain>
    </source>
</reference>
<evidence type="ECO:0000313" key="19">
    <source>
        <dbReference type="EMBL" id="KAH7318428.1"/>
    </source>
</evidence>
<dbReference type="InterPro" id="IPR003819">
    <property type="entry name" value="TauD/TfdA-like"/>
</dbReference>
<dbReference type="NCBIfam" id="TIGR02410">
    <property type="entry name" value="carnitine_TMLD"/>
    <property type="match status" value="1"/>
</dbReference>
<dbReference type="PANTHER" id="PTHR10696:SF51">
    <property type="entry name" value="TRIMETHYLLYSINE DIOXYGENASE, MITOCHONDRIAL"/>
    <property type="match status" value="1"/>
</dbReference>
<evidence type="ECO:0000256" key="4">
    <source>
        <dbReference type="ARBA" id="ARBA00008654"/>
    </source>
</evidence>
<evidence type="ECO:0000256" key="10">
    <source>
        <dbReference type="ARBA" id="ARBA00023004"/>
    </source>
</evidence>
<comment type="pathway">
    <text evidence="3">Amine and polyamine biosynthesis; carnitine biosynthesis.</text>
</comment>
<dbReference type="PANTHER" id="PTHR10696">
    <property type="entry name" value="GAMMA-BUTYROBETAINE HYDROXYLASE-RELATED"/>
    <property type="match status" value="1"/>
</dbReference>
<comment type="similarity">
    <text evidence="4">Belongs to the gamma-BBH/TMLD family.</text>
</comment>
<evidence type="ECO:0000256" key="1">
    <source>
        <dbReference type="ARBA" id="ARBA00001954"/>
    </source>
</evidence>
<evidence type="ECO:0000259" key="18">
    <source>
        <dbReference type="Pfam" id="PF06155"/>
    </source>
</evidence>
<evidence type="ECO:0000256" key="2">
    <source>
        <dbReference type="ARBA" id="ARBA00001961"/>
    </source>
</evidence>
<dbReference type="FunFam" id="3.60.130.10:FF:000001">
    <property type="entry name" value="Trimethyllysine dioxygenase, mitochondrial"/>
    <property type="match status" value="1"/>
</dbReference>
<dbReference type="UniPathway" id="UPA00118"/>
<evidence type="ECO:0000256" key="14">
    <source>
        <dbReference type="ARBA" id="ARBA00046008"/>
    </source>
</evidence>
<evidence type="ECO:0000256" key="5">
    <source>
        <dbReference type="ARBA" id="ARBA00012267"/>
    </source>
</evidence>
<accession>A0A8K0WQJ3</accession>
<keyword evidence="7" id="KW-0124">Carnitine biosynthesis</keyword>
<dbReference type="EMBL" id="JAGPNK010000007">
    <property type="protein sequence ID" value="KAH7318428.1"/>
    <property type="molecule type" value="Genomic_DNA"/>
</dbReference>
<dbReference type="OrthoDB" id="408743at2759"/>
<evidence type="ECO:0000256" key="16">
    <source>
        <dbReference type="ARBA" id="ARBA00071191"/>
    </source>
</evidence>
<evidence type="ECO:0000256" key="13">
    <source>
        <dbReference type="ARBA" id="ARBA00032283"/>
    </source>
</evidence>
<dbReference type="Pfam" id="PF02668">
    <property type="entry name" value="TauD"/>
    <property type="match status" value="1"/>
</dbReference>
<evidence type="ECO:0000256" key="15">
    <source>
        <dbReference type="ARBA" id="ARBA00049334"/>
    </source>
</evidence>
<comment type="function">
    <text evidence="14">Converts trimethyllysine (TML) into hydroxytrimethyllysine (HTML).</text>
</comment>
<dbReference type="InterPro" id="IPR010376">
    <property type="entry name" value="GBBH-like_N"/>
</dbReference>
<dbReference type="FunFam" id="3.30.2020.30:FF:000002">
    <property type="entry name" value="Putative gamma-butyrobetaine dioxygenase"/>
    <property type="match status" value="1"/>
</dbReference>
<dbReference type="InterPro" id="IPR042098">
    <property type="entry name" value="TauD-like_sf"/>
</dbReference>
<keyword evidence="10" id="KW-0408">Iron</keyword>
<dbReference type="GO" id="GO:0005739">
    <property type="term" value="C:mitochondrion"/>
    <property type="evidence" value="ECO:0007669"/>
    <property type="project" value="TreeGrafter"/>
</dbReference>
<evidence type="ECO:0000256" key="11">
    <source>
        <dbReference type="ARBA" id="ARBA00030363"/>
    </source>
</evidence>
<dbReference type="InterPro" id="IPR050411">
    <property type="entry name" value="AlphaKG_dependent_hydroxylases"/>
</dbReference>
<sequence length="400" mass="44875">MATAKNIQSPVTLHKDDSGRLLLQSGGDKTHLSSYWLRDNCRCSTCVNQDTLQRENELIQLDLDVKPLDIIVEEDGVRVTWTDSHTSHHPWEYLLKALHKTPKAFETTTEHKLWDASIASNPPEVAFETVMSGPSSAGMAVLTDAIMEYGFCFVSKTPATPEATQELLESIGPIRHTHYGGFYDFKPDLALADTAYTNLALPAHTDNTYFSEPAGLQAFHMLSHTMGSHGPSDGQSLGGLSLLVDGYNVANQLRRENETLYEKLAEVKVPYHASGNQDVAVTPYADFPVISTLAGQPHIIRWNDPDRGILPADVGRAWYEAAQKWASLVQDKGNEYWFQLEPGRVLIFDNWRVLHGRSSFTGIRRMCGAYIGRDDFISRWKLSNFPRNDVIMANMHRRID</sequence>
<dbReference type="CDD" id="cd00250">
    <property type="entry name" value="CAS_like"/>
    <property type="match status" value="1"/>
</dbReference>
<evidence type="ECO:0000256" key="9">
    <source>
        <dbReference type="ARBA" id="ARBA00023002"/>
    </source>
</evidence>
<dbReference type="Gene3D" id="3.60.130.10">
    <property type="entry name" value="Clavaminate synthase-like"/>
    <property type="match status" value="1"/>
</dbReference>
<protein>
    <recommendedName>
        <fullName evidence="16">Trimethyllysine dioxygenase</fullName>
        <ecNumber evidence="5">1.14.11.8</ecNumber>
    </recommendedName>
    <alternativeName>
        <fullName evidence="12">Epsilon-trimethyllysine 2-oxoglutarate dioxygenase</fullName>
    </alternativeName>
    <alternativeName>
        <fullName evidence="11">TML hydroxylase</fullName>
    </alternativeName>
    <alternativeName>
        <fullName evidence="13">TML-alpha-ketoglutarate dioxygenase</fullName>
    </alternativeName>
</protein>
<name>A0A8K0WQJ3_9HYPO</name>
<dbReference type="SUPFAM" id="SSF51197">
    <property type="entry name" value="Clavaminate synthase-like"/>
    <property type="match status" value="1"/>
</dbReference>
<dbReference type="Proteomes" id="UP000813444">
    <property type="component" value="Unassembled WGS sequence"/>
</dbReference>
<evidence type="ECO:0000256" key="8">
    <source>
        <dbReference type="ARBA" id="ARBA00022964"/>
    </source>
</evidence>
<dbReference type="Pfam" id="PF06155">
    <property type="entry name" value="GBBH-like_N"/>
    <property type="match status" value="1"/>
</dbReference>
<comment type="catalytic activity">
    <reaction evidence="15">
        <text>N(6),N(6),N(6)-trimethyl-L-lysine + 2-oxoglutarate + O2 = (3S)-3-hydroxy-N(6),N(6),N(6)-trimethyl-L-lysine + succinate + CO2</text>
        <dbReference type="Rhea" id="RHEA:14181"/>
        <dbReference type="ChEBI" id="CHEBI:15379"/>
        <dbReference type="ChEBI" id="CHEBI:16526"/>
        <dbReference type="ChEBI" id="CHEBI:16810"/>
        <dbReference type="ChEBI" id="CHEBI:30031"/>
        <dbReference type="ChEBI" id="CHEBI:58100"/>
        <dbReference type="ChEBI" id="CHEBI:141499"/>
        <dbReference type="EC" id="1.14.11.8"/>
    </reaction>
</comment>
<dbReference type="GO" id="GO:0005506">
    <property type="term" value="F:iron ion binding"/>
    <property type="evidence" value="ECO:0007669"/>
    <property type="project" value="InterPro"/>
</dbReference>
<evidence type="ECO:0000256" key="7">
    <source>
        <dbReference type="ARBA" id="ARBA00022873"/>
    </source>
</evidence>
<gene>
    <name evidence="19" type="ORF">B0I35DRAFT_478936</name>
</gene>
<dbReference type="Gene3D" id="3.30.2020.30">
    <property type="match status" value="1"/>
</dbReference>
<proteinExistence type="inferred from homology"/>
<keyword evidence="20" id="KW-1185">Reference proteome</keyword>
<comment type="caution">
    <text evidence="19">The sequence shown here is derived from an EMBL/GenBank/DDBJ whole genome shotgun (WGS) entry which is preliminary data.</text>
</comment>
<feature type="domain" description="Gamma-butyrobetaine hydroxylase-like N-terminal" evidence="18">
    <location>
        <begin position="25"/>
        <end position="94"/>
    </location>
</feature>
<dbReference type="InterPro" id="IPR038492">
    <property type="entry name" value="GBBH-like_N_sf"/>
</dbReference>